<name>A0AA39M4Q9_9BILA</name>
<dbReference type="Proteomes" id="UP001175271">
    <property type="component" value="Unassembled WGS sequence"/>
</dbReference>
<reference evidence="1" key="1">
    <citation type="submission" date="2023-06" db="EMBL/GenBank/DDBJ databases">
        <title>Genomic analysis of the entomopathogenic nematode Steinernema hermaphroditum.</title>
        <authorList>
            <person name="Schwarz E.M."/>
            <person name="Heppert J.K."/>
            <person name="Baniya A."/>
            <person name="Schwartz H.T."/>
            <person name="Tan C.-H."/>
            <person name="Antoshechkin I."/>
            <person name="Sternberg P.W."/>
            <person name="Goodrich-Blair H."/>
            <person name="Dillman A.R."/>
        </authorList>
    </citation>
    <scope>NUCLEOTIDE SEQUENCE</scope>
    <source>
        <strain evidence="1">PS9179</strain>
        <tissue evidence="1">Whole animal</tissue>
    </source>
</reference>
<dbReference type="EMBL" id="JAUCMV010000002">
    <property type="protein sequence ID" value="KAK0420469.1"/>
    <property type="molecule type" value="Genomic_DNA"/>
</dbReference>
<protein>
    <submittedName>
        <fullName evidence="1">Uncharacterized protein</fullName>
    </submittedName>
</protein>
<organism evidence="1 2">
    <name type="scientific">Steinernema hermaphroditum</name>
    <dbReference type="NCBI Taxonomy" id="289476"/>
    <lineage>
        <taxon>Eukaryota</taxon>
        <taxon>Metazoa</taxon>
        <taxon>Ecdysozoa</taxon>
        <taxon>Nematoda</taxon>
        <taxon>Chromadorea</taxon>
        <taxon>Rhabditida</taxon>
        <taxon>Tylenchina</taxon>
        <taxon>Panagrolaimomorpha</taxon>
        <taxon>Strongyloidoidea</taxon>
        <taxon>Steinernematidae</taxon>
        <taxon>Steinernema</taxon>
    </lineage>
</organism>
<comment type="caution">
    <text evidence="1">The sequence shown here is derived from an EMBL/GenBank/DDBJ whole genome shotgun (WGS) entry which is preliminary data.</text>
</comment>
<gene>
    <name evidence="1" type="ORF">QR680_014700</name>
</gene>
<keyword evidence="2" id="KW-1185">Reference proteome</keyword>
<accession>A0AA39M4Q9</accession>
<evidence type="ECO:0000313" key="2">
    <source>
        <dbReference type="Proteomes" id="UP001175271"/>
    </source>
</evidence>
<dbReference type="AlphaFoldDB" id="A0AA39M4Q9"/>
<proteinExistence type="predicted"/>
<sequence>MKAELIHKVLKYTCKLSDESMRITTMFGQYVDIVKRKLNCNYGNECHSEDRKGKEPQEFGCHGRGKCLAYTCIC</sequence>
<evidence type="ECO:0000313" key="1">
    <source>
        <dbReference type="EMBL" id="KAK0420469.1"/>
    </source>
</evidence>